<sequence>MLRGLTSVAKEAKLPTSLLTFGSERNLVLGLIEDRDVAQAAELLVNCFPFEVSLSTEAGFKEWEVQVLRIPVGLMNAYLRGFSYYEILLGIKLRMGEQLLNPQIDASGSAMILGVADPSTNQIIAVVELELRIPDGTLPGNWPLPRFIKGQSAESHSEPYLCNLAVSERWRGQGIGKQLVRLSEHIVRNCWAGSCLYLHVDPSNEIALQLYQSMGYRPAAPTHTLPPWLLSLLAVPQVTYFSKSLRGADAKTLRTAVGSSQQSP</sequence>
<comment type="caution">
    <text evidence="4">The sequence shown here is derived from an EMBL/GenBank/DDBJ whole genome shotgun (WGS) entry which is preliminary data.</text>
</comment>
<accession>A0A836CNC1</accession>
<dbReference type="OrthoDB" id="38408at2759"/>
<dbReference type="SUPFAM" id="SSF55729">
    <property type="entry name" value="Acyl-CoA N-acyltransferases (Nat)"/>
    <property type="match status" value="1"/>
</dbReference>
<reference evidence="4" key="1">
    <citation type="submission" date="2021-02" db="EMBL/GenBank/DDBJ databases">
        <title>First Annotated Genome of the Yellow-green Alga Tribonema minus.</title>
        <authorList>
            <person name="Mahan K.M."/>
        </authorList>
    </citation>
    <scope>NUCLEOTIDE SEQUENCE</scope>
    <source>
        <strain evidence="4">UTEX B ZZ1240</strain>
    </source>
</reference>
<dbReference type="CDD" id="cd04301">
    <property type="entry name" value="NAT_SF"/>
    <property type="match status" value="1"/>
</dbReference>
<dbReference type="PANTHER" id="PTHR43420">
    <property type="entry name" value="ACETYLTRANSFERASE"/>
    <property type="match status" value="1"/>
</dbReference>
<dbReference type="Pfam" id="PF00583">
    <property type="entry name" value="Acetyltransf_1"/>
    <property type="match status" value="1"/>
</dbReference>
<keyword evidence="5" id="KW-1185">Reference proteome</keyword>
<dbReference type="PANTHER" id="PTHR43420:SF47">
    <property type="entry name" value="N-ACETYLTRANSFERASE DOMAIN-CONTAINING PROTEIN"/>
    <property type="match status" value="1"/>
</dbReference>
<protein>
    <recommendedName>
        <fullName evidence="3">N-acetyltransferase domain-containing protein</fullName>
    </recommendedName>
</protein>
<dbReference type="InterPro" id="IPR016181">
    <property type="entry name" value="Acyl_CoA_acyltransferase"/>
</dbReference>
<dbReference type="GO" id="GO:0016747">
    <property type="term" value="F:acyltransferase activity, transferring groups other than amino-acyl groups"/>
    <property type="evidence" value="ECO:0007669"/>
    <property type="project" value="InterPro"/>
</dbReference>
<organism evidence="4 5">
    <name type="scientific">Tribonema minus</name>
    <dbReference type="NCBI Taxonomy" id="303371"/>
    <lineage>
        <taxon>Eukaryota</taxon>
        <taxon>Sar</taxon>
        <taxon>Stramenopiles</taxon>
        <taxon>Ochrophyta</taxon>
        <taxon>PX clade</taxon>
        <taxon>Xanthophyceae</taxon>
        <taxon>Tribonematales</taxon>
        <taxon>Tribonemataceae</taxon>
        <taxon>Tribonema</taxon>
    </lineage>
</organism>
<dbReference type="EMBL" id="JAFCMP010000046">
    <property type="protein sequence ID" value="KAG5189686.1"/>
    <property type="molecule type" value="Genomic_DNA"/>
</dbReference>
<evidence type="ECO:0000313" key="5">
    <source>
        <dbReference type="Proteomes" id="UP000664859"/>
    </source>
</evidence>
<proteinExistence type="predicted"/>
<dbReference type="AlphaFoldDB" id="A0A836CNC1"/>
<gene>
    <name evidence="4" type="ORF">JKP88DRAFT_262060</name>
</gene>
<keyword evidence="2" id="KW-0012">Acyltransferase</keyword>
<feature type="domain" description="N-acetyltransferase" evidence="3">
    <location>
        <begin position="160"/>
        <end position="246"/>
    </location>
</feature>
<evidence type="ECO:0000313" key="4">
    <source>
        <dbReference type="EMBL" id="KAG5189686.1"/>
    </source>
</evidence>
<evidence type="ECO:0000256" key="1">
    <source>
        <dbReference type="ARBA" id="ARBA00022679"/>
    </source>
</evidence>
<evidence type="ECO:0000256" key="2">
    <source>
        <dbReference type="ARBA" id="ARBA00023315"/>
    </source>
</evidence>
<dbReference type="InterPro" id="IPR000182">
    <property type="entry name" value="GNAT_dom"/>
</dbReference>
<keyword evidence="1" id="KW-0808">Transferase</keyword>
<dbReference type="Gene3D" id="3.40.630.30">
    <property type="match status" value="1"/>
</dbReference>
<dbReference type="InterPro" id="IPR050680">
    <property type="entry name" value="YpeA/RimI_acetyltransf"/>
</dbReference>
<evidence type="ECO:0000259" key="3">
    <source>
        <dbReference type="PROSITE" id="PS51186"/>
    </source>
</evidence>
<dbReference type="Proteomes" id="UP000664859">
    <property type="component" value="Unassembled WGS sequence"/>
</dbReference>
<name>A0A836CNC1_9STRA</name>
<dbReference type="PROSITE" id="PS51186">
    <property type="entry name" value="GNAT"/>
    <property type="match status" value="1"/>
</dbReference>